<dbReference type="AlphaFoldDB" id="B7GAC5"/>
<dbReference type="EMBL" id="CM000624">
    <property type="protein sequence ID" value="EEC44350.1"/>
    <property type="molecule type" value="Genomic_DNA"/>
</dbReference>
<reference evidence="3 4" key="1">
    <citation type="journal article" date="2008" name="Nature">
        <title>The Phaeodactylum genome reveals the evolutionary history of diatom genomes.</title>
        <authorList>
            <person name="Bowler C."/>
            <person name="Allen A.E."/>
            <person name="Badger J.H."/>
            <person name="Grimwood J."/>
            <person name="Jabbari K."/>
            <person name="Kuo A."/>
            <person name="Maheswari U."/>
            <person name="Martens C."/>
            <person name="Maumus F."/>
            <person name="Otillar R.P."/>
            <person name="Rayko E."/>
            <person name="Salamov A."/>
            <person name="Vandepoele K."/>
            <person name="Beszteri B."/>
            <person name="Gruber A."/>
            <person name="Heijde M."/>
            <person name="Katinka M."/>
            <person name="Mock T."/>
            <person name="Valentin K."/>
            <person name="Verret F."/>
            <person name="Berges J.A."/>
            <person name="Brownlee C."/>
            <person name="Cadoret J.P."/>
            <person name="Chiovitti A."/>
            <person name="Choi C.J."/>
            <person name="Coesel S."/>
            <person name="De Martino A."/>
            <person name="Detter J.C."/>
            <person name="Durkin C."/>
            <person name="Falciatore A."/>
            <person name="Fournet J."/>
            <person name="Haruta M."/>
            <person name="Huysman M.J."/>
            <person name="Jenkins B.D."/>
            <person name="Jiroutova K."/>
            <person name="Jorgensen R.E."/>
            <person name="Joubert Y."/>
            <person name="Kaplan A."/>
            <person name="Kroger N."/>
            <person name="Kroth P.G."/>
            <person name="La Roche J."/>
            <person name="Lindquist E."/>
            <person name="Lommer M."/>
            <person name="Martin-Jezequel V."/>
            <person name="Lopez P.J."/>
            <person name="Lucas S."/>
            <person name="Mangogna M."/>
            <person name="McGinnis K."/>
            <person name="Medlin L.K."/>
            <person name="Montsant A."/>
            <person name="Oudot-Le Secq M.P."/>
            <person name="Napoli C."/>
            <person name="Obornik M."/>
            <person name="Parker M.S."/>
            <person name="Petit J.L."/>
            <person name="Porcel B.M."/>
            <person name="Poulsen N."/>
            <person name="Robison M."/>
            <person name="Rychlewski L."/>
            <person name="Rynearson T.A."/>
            <person name="Schmutz J."/>
            <person name="Shapiro H."/>
            <person name="Siaut M."/>
            <person name="Stanley M."/>
            <person name="Sussman M.R."/>
            <person name="Taylor A.R."/>
            <person name="Vardi A."/>
            <person name="von Dassow P."/>
            <person name="Vyverman W."/>
            <person name="Willis A."/>
            <person name="Wyrwicz L.S."/>
            <person name="Rokhsar D.S."/>
            <person name="Weissenbach J."/>
            <person name="Armbrust E.V."/>
            <person name="Green B.R."/>
            <person name="Van de Peer Y."/>
            <person name="Grigoriev I.V."/>
        </authorList>
    </citation>
    <scope>NUCLEOTIDE SEQUENCE [LARGE SCALE GENOMIC DNA]</scope>
    <source>
        <strain evidence="3 4">CCAP 1055/1</strain>
    </source>
</reference>
<organism evidence="3 4">
    <name type="scientific">Phaeodactylum tricornutum (strain CCAP 1055/1)</name>
    <dbReference type="NCBI Taxonomy" id="556484"/>
    <lineage>
        <taxon>Eukaryota</taxon>
        <taxon>Sar</taxon>
        <taxon>Stramenopiles</taxon>
        <taxon>Ochrophyta</taxon>
        <taxon>Bacillariophyta</taxon>
        <taxon>Bacillariophyceae</taxon>
        <taxon>Bacillariophycidae</taxon>
        <taxon>Naviculales</taxon>
        <taxon>Phaeodactylaceae</taxon>
        <taxon>Phaeodactylum</taxon>
    </lineage>
</organism>
<proteinExistence type="predicted"/>
<dbReference type="GeneID" id="7195762"/>
<dbReference type="InterPro" id="IPR017625">
    <property type="entry name" value="PuuE"/>
</dbReference>
<evidence type="ECO:0000259" key="2">
    <source>
        <dbReference type="PROSITE" id="PS51677"/>
    </source>
</evidence>
<dbReference type="GO" id="GO:0005975">
    <property type="term" value="P:carbohydrate metabolic process"/>
    <property type="evidence" value="ECO:0007669"/>
    <property type="project" value="InterPro"/>
</dbReference>
<dbReference type="OrthoDB" id="9970124at2759"/>
<feature type="region of interest" description="Disordered" evidence="1">
    <location>
        <begin position="347"/>
        <end position="377"/>
    </location>
</feature>
<dbReference type="KEGG" id="pti:PHATRDRAFT_40052"/>
<dbReference type="InterPro" id="IPR002509">
    <property type="entry name" value="NODB_dom"/>
</dbReference>
<sequence length="377" mass="42751">MTTPSDYKCYHENDGLTKYGGRDLLGYGSHPPAPKWPKGTKVALNFVINYEEGGEKCLLHGDGESEKLLSEITGAAAFEGQRHKNMESLYDYGARVGFWRFHRLFTKKKVPTTVFAVGMALERNPAVCSALKETDWEVASHGYRWIDYQDVDEDTEREHIARSVRIHEKLLGKRPVGFYQGKVSKNFNLHIRGDHNVSSIFIVSPPQPNLNTRRLVHEEGGFKYDSDSYEDDLPYWTVDVDGMPRLIIPYSLAENDMKFTSPAGVATGKDFCQMLKETLKYLIEEGRAGQPKMMSVGLHCRLARPGRVAGLSDFIDFAKSYHRDVWICTREQIADFWYENHYPRGGGTPVKAEKDDTENTTNGAEQMATEDFEGDVI</sequence>
<dbReference type="STRING" id="556484.B7GAC5"/>
<dbReference type="Proteomes" id="UP000000759">
    <property type="component" value="Chromosome 22"/>
</dbReference>
<dbReference type="PANTHER" id="PTHR43123">
    <property type="entry name" value="POLYSACCHARIDE DEACETYLASE-RELATED"/>
    <property type="match status" value="1"/>
</dbReference>
<accession>B7GAC5</accession>
<evidence type="ECO:0000313" key="3">
    <source>
        <dbReference type="EMBL" id="EEC44350.1"/>
    </source>
</evidence>
<dbReference type="RefSeq" id="XP_002184172.1">
    <property type="nucleotide sequence ID" value="XM_002184136.1"/>
</dbReference>
<gene>
    <name evidence="3" type="ORF">PHATRDRAFT_40052</name>
</gene>
<evidence type="ECO:0000313" key="4">
    <source>
        <dbReference type="Proteomes" id="UP000000759"/>
    </source>
</evidence>
<reference evidence="4" key="2">
    <citation type="submission" date="2008-08" db="EMBL/GenBank/DDBJ databases">
        <authorList>
            <consortium name="Diatom Consortium"/>
            <person name="Grigoriev I."/>
            <person name="Grimwood J."/>
            <person name="Kuo A."/>
            <person name="Otillar R.P."/>
            <person name="Salamov A."/>
            <person name="Detter J.C."/>
            <person name="Lindquist E."/>
            <person name="Shapiro H."/>
            <person name="Lucas S."/>
            <person name="Glavina del Rio T."/>
            <person name="Pitluck S."/>
            <person name="Rokhsar D."/>
            <person name="Bowler C."/>
        </authorList>
    </citation>
    <scope>GENOME REANNOTATION</scope>
    <source>
        <strain evidence="4">CCAP 1055/1</strain>
    </source>
</reference>
<dbReference type="PaxDb" id="2850-Phatr40052"/>
<keyword evidence="4" id="KW-1185">Reference proteome</keyword>
<feature type="domain" description="NodB homology" evidence="2">
    <location>
        <begin position="84"/>
        <end position="328"/>
    </location>
</feature>
<dbReference type="InParanoid" id="B7GAC5"/>
<dbReference type="CDD" id="cd10977">
    <property type="entry name" value="CE4_PuuE_SpCDA1"/>
    <property type="match status" value="1"/>
</dbReference>
<protein>
    <recommendedName>
        <fullName evidence="2">NodB homology domain-containing protein</fullName>
    </recommendedName>
</protein>
<feature type="compositionally biased region" description="Acidic residues" evidence="1">
    <location>
        <begin position="368"/>
        <end position="377"/>
    </location>
</feature>
<dbReference type="Gene3D" id="3.20.20.370">
    <property type="entry name" value="Glycoside hydrolase/deacetylase"/>
    <property type="match status" value="1"/>
</dbReference>
<dbReference type="eggNOG" id="ENOG502QQRF">
    <property type="taxonomic scope" value="Eukaryota"/>
</dbReference>
<dbReference type="PROSITE" id="PS51677">
    <property type="entry name" value="NODB"/>
    <property type="match status" value="1"/>
</dbReference>
<name>B7GAC5_PHATC</name>
<dbReference type="SUPFAM" id="SSF88713">
    <property type="entry name" value="Glycoside hydrolase/deacetylase"/>
    <property type="match status" value="1"/>
</dbReference>
<dbReference type="GO" id="GO:0016810">
    <property type="term" value="F:hydrolase activity, acting on carbon-nitrogen (but not peptide) bonds"/>
    <property type="evidence" value="ECO:0007669"/>
    <property type="project" value="InterPro"/>
</dbReference>
<evidence type="ECO:0000256" key="1">
    <source>
        <dbReference type="SAM" id="MobiDB-lite"/>
    </source>
</evidence>
<dbReference type="InterPro" id="IPR011330">
    <property type="entry name" value="Glyco_hydro/deAcase_b/a-brl"/>
</dbReference>
<dbReference type="Pfam" id="PF01522">
    <property type="entry name" value="Polysacc_deac_1"/>
    <property type="match status" value="1"/>
</dbReference>
<dbReference type="PANTHER" id="PTHR43123:SF1">
    <property type="entry name" value="POLYSACCHARIDE DEACETYLASE-RELATED"/>
    <property type="match status" value="1"/>
</dbReference>